<organism evidence="4 5">
    <name type="scientific">Rhodovastum atsumiense</name>
    <dbReference type="NCBI Taxonomy" id="504468"/>
    <lineage>
        <taxon>Bacteria</taxon>
        <taxon>Pseudomonadati</taxon>
        <taxon>Pseudomonadota</taxon>
        <taxon>Alphaproteobacteria</taxon>
        <taxon>Acetobacterales</taxon>
        <taxon>Acetobacteraceae</taxon>
        <taxon>Rhodovastum</taxon>
    </lineage>
</organism>
<dbReference type="EMBL" id="VWPK01000006">
    <property type="protein sequence ID" value="KAA5613392.1"/>
    <property type="molecule type" value="Genomic_DNA"/>
</dbReference>
<dbReference type="SUPFAM" id="SSF52091">
    <property type="entry name" value="SpoIIaa-like"/>
    <property type="match status" value="1"/>
</dbReference>
<evidence type="ECO:0000256" key="1">
    <source>
        <dbReference type="ARBA" id="ARBA00009013"/>
    </source>
</evidence>
<evidence type="ECO:0000259" key="3">
    <source>
        <dbReference type="PROSITE" id="PS50801"/>
    </source>
</evidence>
<dbReference type="InterPro" id="IPR036513">
    <property type="entry name" value="STAS_dom_sf"/>
</dbReference>
<feature type="domain" description="STAS" evidence="3">
    <location>
        <begin position="1"/>
        <end position="102"/>
    </location>
</feature>
<accession>A0A5M6IYK0</accession>
<dbReference type="AlphaFoldDB" id="A0A5M6IYK0"/>
<keyword evidence="5" id="KW-1185">Reference proteome</keyword>
<proteinExistence type="inferred from homology"/>
<dbReference type="InterPro" id="IPR003658">
    <property type="entry name" value="Anti-sigma_ant"/>
</dbReference>
<dbReference type="InterPro" id="IPR002645">
    <property type="entry name" value="STAS_dom"/>
</dbReference>
<dbReference type="RefSeq" id="WP_150039503.1">
    <property type="nucleotide sequence ID" value="NZ_OW485601.1"/>
</dbReference>
<dbReference type="Proteomes" id="UP000325255">
    <property type="component" value="Unassembled WGS sequence"/>
</dbReference>
<dbReference type="NCBIfam" id="TIGR00377">
    <property type="entry name" value="ant_ant_sig"/>
    <property type="match status" value="1"/>
</dbReference>
<dbReference type="OrthoDB" id="8236316at2"/>
<sequence>MDIKVNIRPEGTEVSLSGKLTFAAHAAFRTVVTEHVDRPGGQAVTLDLGGIEYIDSAGLGMLLLAREAAQKHGRAVILRGARAQVARILSVSKFDLLFGIRP</sequence>
<evidence type="ECO:0000313" key="5">
    <source>
        <dbReference type="Proteomes" id="UP000325255"/>
    </source>
</evidence>
<dbReference type="PANTHER" id="PTHR33495">
    <property type="entry name" value="ANTI-SIGMA FACTOR ANTAGONIST TM_1081-RELATED-RELATED"/>
    <property type="match status" value="1"/>
</dbReference>
<reference evidence="4 5" key="1">
    <citation type="submission" date="2019-09" db="EMBL/GenBank/DDBJ databases">
        <title>Genome sequence of Rhodovastum atsumiense, a diverse member of the Acetobacteraceae family of non-sulfur purple photosynthetic bacteria.</title>
        <authorList>
            <person name="Meyer T."/>
            <person name="Kyndt J."/>
        </authorList>
    </citation>
    <scope>NUCLEOTIDE SEQUENCE [LARGE SCALE GENOMIC DNA]</scope>
    <source>
        <strain evidence="4 5">DSM 21279</strain>
    </source>
</reference>
<evidence type="ECO:0000313" key="4">
    <source>
        <dbReference type="EMBL" id="KAA5613392.1"/>
    </source>
</evidence>
<dbReference type="PROSITE" id="PS50801">
    <property type="entry name" value="STAS"/>
    <property type="match status" value="1"/>
</dbReference>
<protein>
    <recommendedName>
        <fullName evidence="2">Anti-sigma factor antagonist</fullName>
    </recommendedName>
</protein>
<dbReference type="CDD" id="cd07043">
    <property type="entry name" value="STAS_anti-anti-sigma_factors"/>
    <property type="match status" value="1"/>
</dbReference>
<evidence type="ECO:0000256" key="2">
    <source>
        <dbReference type="RuleBase" id="RU003749"/>
    </source>
</evidence>
<gene>
    <name evidence="4" type="ORF">F1189_04845</name>
</gene>
<dbReference type="InterPro" id="IPR058548">
    <property type="entry name" value="MlaB-like_STAS"/>
</dbReference>
<name>A0A5M6IYK0_9PROT</name>
<dbReference type="GO" id="GO:0043856">
    <property type="term" value="F:anti-sigma factor antagonist activity"/>
    <property type="evidence" value="ECO:0007669"/>
    <property type="project" value="InterPro"/>
</dbReference>
<comment type="caution">
    <text evidence="4">The sequence shown here is derived from an EMBL/GenBank/DDBJ whole genome shotgun (WGS) entry which is preliminary data.</text>
</comment>
<comment type="similarity">
    <text evidence="1 2">Belongs to the anti-sigma-factor antagonist family.</text>
</comment>
<dbReference type="Pfam" id="PF13466">
    <property type="entry name" value="STAS_2"/>
    <property type="match status" value="1"/>
</dbReference>
<dbReference type="Gene3D" id="3.30.750.24">
    <property type="entry name" value="STAS domain"/>
    <property type="match status" value="1"/>
</dbReference>